<keyword evidence="1" id="KW-0238">DNA-binding</keyword>
<dbReference type="STRING" id="342108.amb4514"/>
<dbReference type="RefSeq" id="WP_011386858.1">
    <property type="nucleotide sequence ID" value="NC_007626.1"/>
</dbReference>
<evidence type="ECO:0000256" key="2">
    <source>
        <dbReference type="ARBA" id="ARBA00023172"/>
    </source>
</evidence>
<dbReference type="InterPro" id="IPR006119">
    <property type="entry name" value="Resolv_N"/>
</dbReference>
<dbReference type="OrthoDB" id="2290206at2"/>
<sequence length="221" mass="23420">MATGKFIAYYRVSTDKQGKSGLGLEAQQAAVRAYLNGGDWDLLAEYTEIESGKRADRPQLAQALKAAKKAGAVLVIAKLDRLARNVAFIANMMEAGVDFVACDNPHANRLTLHILAAVAEDEARRISERTVAALQAAKARGKALGGRRTEGQYEASSATRMAAADLLAANVRPIISSIQASGVTSYAAIADVLNTRGIKTARGGQWHASSVRNVVLRSAQA</sequence>
<dbReference type="EMBL" id="AP007255">
    <property type="protein sequence ID" value="BAE53318.1"/>
    <property type="molecule type" value="Genomic_DNA"/>
</dbReference>
<evidence type="ECO:0000313" key="4">
    <source>
        <dbReference type="EMBL" id="BAE53318.1"/>
    </source>
</evidence>
<keyword evidence="2" id="KW-0233">DNA recombination</keyword>
<dbReference type="InterPro" id="IPR036162">
    <property type="entry name" value="Resolvase-like_N_sf"/>
</dbReference>
<organism evidence="4 5">
    <name type="scientific">Paramagnetospirillum magneticum (strain ATCC 700264 / AMB-1)</name>
    <name type="common">Magnetospirillum magneticum</name>
    <dbReference type="NCBI Taxonomy" id="342108"/>
    <lineage>
        <taxon>Bacteria</taxon>
        <taxon>Pseudomonadati</taxon>
        <taxon>Pseudomonadota</taxon>
        <taxon>Alphaproteobacteria</taxon>
        <taxon>Rhodospirillales</taxon>
        <taxon>Magnetospirillaceae</taxon>
        <taxon>Paramagnetospirillum</taxon>
    </lineage>
</organism>
<dbReference type="GO" id="GO:0003677">
    <property type="term" value="F:DNA binding"/>
    <property type="evidence" value="ECO:0007669"/>
    <property type="project" value="UniProtKB-KW"/>
</dbReference>
<accession>Q2VYK7</accession>
<reference evidence="4 5" key="1">
    <citation type="journal article" date="2005" name="DNA Res.">
        <title>Complete genome sequence of the facultative anaerobic magnetotactic bacterium Magnetospirillum sp. strain AMB-1.</title>
        <authorList>
            <person name="Matsunaga T."/>
            <person name="Okamura Y."/>
            <person name="Fukuda Y."/>
            <person name="Wahyudi A.T."/>
            <person name="Murase Y."/>
            <person name="Takeyama H."/>
        </authorList>
    </citation>
    <scope>NUCLEOTIDE SEQUENCE [LARGE SCALE GENOMIC DNA]</scope>
    <source>
        <strain evidence="5">ATCC 700264 / AMB-1</strain>
    </source>
</reference>
<feature type="domain" description="Resolvase/invertase-type recombinase catalytic" evidence="3">
    <location>
        <begin position="5"/>
        <end position="141"/>
    </location>
</feature>
<dbReference type="InterPro" id="IPR050639">
    <property type="entry name" value="SSR_resolvase"/>
</dbReference>
<gene>
    <name evidence="4" type="ordered locus">amb4514</name>
</gene>
<dbReference type="AlphaFoldDB" id="Q2VYK7"/>
<dbReference type="KEGG" id="mag:amb4514"/>
<dbReference type="PANTHER" id="PTHR30461:SF2">
    <property type="entry name" value="SERINE RECOMBINASE PINE-RELATED"/>
    <property type="match status" value="1"/>
</dbReference>
<evidence type="ECO:0000256" key="1">
    <source>
        <dbReference type="ARBA" id="ARBA00023125"/>
    </source>
</evidence>
<dbReference type="CDD" id="cd00338">
    <property type="entry name" value="Ser_Recombinase"/>
    <property type="match status" value="1"/>
</dbReference>
<dbReference type="SMART" id="SM00857">
    <property type="entry name" value="Resolvase"/>
    <property type="match status" value="1"/>
</dbReference>
<dbReference type="Proteomes" id="UP000007058">
    <property type="component" value="Chromosome"/>
</dbReference>
<dbReference type="GO" id="GO:0000150">
    <property type="term" value="F:DNA strand exchange activity"/>
    <property type="evidence" value="ECO:0007669"/>
    <property type="project" value="InterPro"/>
</dbReference>
<dbReference type="SUPFAM" id="SSF53041">
    <property type="entry name" value="Resolvase-like"/>
    <property type="match status" value="1"/>
</dbReference>
<evidence type="ECO:0000313" key="5">
    <source>
        <dbReference type="Proteomes" id="UP000007058"/>
    </source>
</evidence>
<dbReference type="PANTHER" id="PTHR30461">
    <property type="entry name" value="DNA-INVERTASE FROM LAMBDOID PROPHAGE"/>
    <property type="match status" value="1"/>
</dbReference>
<protein>
    <submittedName>
        <fullName evidence="4">Site-specific recombinase</fullName>
    </submittedName>
</protein>
<evidence type="ECO:0000259" key="3">
    <source>
        <dbReference type="PROSITE" id="PS51736"/>
    </source>
</evidence>
<dbReference type="PROSITE" id="PS51736">
    <property type="entry name" value="RECOMBINASES_3"/>
    <property type="match status" value="1"/>
</dbReference>
<dbReference type="Gene3D" id="3.40.50.1390">
    <property type="entry name" value="Resolvase, N-terminal catalytic domain"/>
    <property type="match status" value="1"/>
</dbReference>
<dbReference type="HOGENOM" id="CLU_010686_0_1_5"/>
<dbReference type="Pfam" id="PF00239">
    <property type="entry name" value="Resolvase"/>
    <property type="match status" value="1"/>
</dbReference>
<keyword evidence="5" id="KW-1185">Reference proteome</keyword>
<proteinExistence type="predicted"/>
<name>Q2VYK7_PARM1</name>